<accession>A0A133V4P0</accession>
<feature type="region of interest" description="Disordered" evidence="1">
    <location>
        <begin position="55"/>
        <end position="99"/>
    </location>
</feature>
<reference evidence="2 3" key="1">
    <citation type="journal article" date="2016" name="Sci. Rep.">
        <title>Metabolic traits of an uncultured archaeal lineage -MSBL1- from brine pools of the Red Sea.</title>
        <authorList>
            <person name="Mwirichia R."/>
            <person name="Alam I."/>
            <person name="Rashid M."/>
            <person name="Vinu M."/>
            <person name="Ba-Alawi W."/>
            <person name="Anthony Kamau A."/>
            <person name="Kamanda Ngugi D."/>
            <person name="Goker M."/>
            <person name="Klenk H.P."/>
            <person name="Bajic V."/>
            <person name="Stingl U."/>
        </authorList>
    </citation>
    <scope>NUCLEOTIDE SEQUENCE [LARGE SCALE GENOMIC DNA]</scope>
    <source>
        <strain evidence="2">SCGC-AAA259O05</strain>
    </source>
</reference>
<protein>
    <submittedName>
        <fullName evidence="2">Uncharacterized protein</fullName>
    </submittedName>
</protein>
<feature type="compositionally biased region" description="Polar residues" evidence="1">
    <location>
        <begin position="78"/>
        <end position="99"/>
    </location>
</feature>
<dbReference type="Proteomes" id="UP000070344">
    <property type="component" value="Unassembled WGS sequence"/>
</dbReference>
<comment type="caution">
    <text evidence="2">The sequence shown here is derived from an EMBL/GenBank/DDBJ whole genome shotgun (WGS) entry which is preliminary data.</text>
</comment>
<organism evidence="2 3">
    <name type="scientific">candidate division MSBL1 archaeon SCGC-AAA259O05</name>
    <dbReference type="NCBI Taxonomy" id="1698271"/>
    <lineage>
        <taxon>Archaea</taxon>
        <taxon>Methanobacteriati</taxon>
        <taxon>Methanobacteriota</taxon>
        <taxon>candidate division MSBL1</taxon>
    </lineage>
</organism>
<keyword evidence="3" id="KW-1185">Reference proteome</keyword>
<name>A0A133V4P0_9EURY</name>
<gene>
    <name evidence="2" type="ORF">AKJ41_01620</name>
</gene>
<evidence type="ECO:0000313" key="3">
    <source>
        <dbReference type="Proteomes" id="UP000070344"/>
    </source>
</evidence>
<dbReference type="EMBL" id="LHXV01000013">
    <property type="protein sequence ID" value="KXB01419.1"/>
    <property type="molecule type" value="Genomic_DNA"/>
</dbReference>
<evidence type="ECO:0000256" key="1">
    <source>
        <dbReference type="SAM" id="MobiDB-lite"/>
    </source>
</evidence>
<dbReference type="AlphaFoldDB" id="A0A133V4P0"/>
<evidence type="ECO:0000313" key="2">
    <source>
        <dbReference type="EMBL" id="KXB01419.1"/>
    </source>
</evidence>
<proteinExistence type="predicted"/>
<sequence length="99" mass="11203">MSPKADTDKLRKIGRWDLTDPYTIAKDHPHTSDYYGQQFNSIQKHALEKVEKKIRGGNRKALDKSPNLPRSVEVSTDALPNSKNFGSQKSQMNLTSCQN</sequence>